<dbReference type="EMBL" id="FWDM01000041">
    <property type="protein sequence ID" value="SLM15939.1"/>
    <property type="molecule type" value="Genomic_DNA"/>
</dbReference>
<gene>
    <name evidence="2" type="ORF">SPIROBIBN47_90028</name>
</gene>
<dbReference type="AlphaFoldDB" id="A0A3P3XM10"/>
<feature type="chain" id="PRO_5018116053" description="Peptidase M23 domain-containing protein" evidence="1">
    <location>
        <begin position="24"/>
        <end position="322"/>
    </location>
</feature>
<proteinExistence type="predicted"/>
<sequence length="322" mass="34619">MKSTKLIAICFLFSVAFLGPLGAIDFQVPAATDIAGFGTILATQGSSNAKELQKTKPGFVPRSDIALKTEYPEIKAPSSGTVIYSQRESPVASVFSFPLGGAVAILHPESYISLVSGLALDTVIFNQAGRGQENSVKKGTSMGQAIGSGIYPERYFGLRLFDLKNSLWINPLFLASWLQDRTAPVIQNVWLNNENMRGNTPIELKTTAPKGKYIECQQATYEVSVAAIDSIIPGSRSFSAPYKIVIMLDGKTSIDTSFIAATCKSEGLSFLGNPAPSSKAILENGAYRVGRIPLQRGQHEIEVQVSDYAGNQSILKASLMVN</sequence>
<evidence type="ECO:0008006" key="3">
    <source>
        <dbReference type="Google" id="ProtNLM"/>
    </source>
</evidence>
<keyword evidence="1" id="KW-0732">Signal</keyword>
<accession>A0A3P3XM10</accession>
<evidence type="ECO:0000313" key="2">
    <source>
        <dbReference type="EMBL" id="SLM15939.1"/>
    </source>
</evidence>
<evidence type="ECO:0000256" key="1">
    <source>
        <dbReference type="SAM" id="SignalP"/>
    </source>
</evidence>
<protein>
    <recommendedName>
        <fullName evidence="3">Peptidase M23 domain-containing protein</fullName>
    </recommendedName>
</protein>
<name>A0A3P3XM10_9SPIR</name>
<reference evidence="2" key="1">
    <citation type="submission" date="2017-02" db="EMBL/GenBank/DDBJ databases">
        <authorList>
            <person name="Regsiter A."/>
            <person name="William W."/>
        </authorList>
    </citation>
    <scope>NUCLEOTIDE SEQUENCE</scope>
    <source>
        <strain evidence="2">Bib</strain>
    </source>
</reference>
<organism evidence="2">
    <name type="scientific">uncultured spirochete</name>
    <dbReference type="NCBI Taxonomy" id="156406"/>
    <lineage>
        <taxon>Bacteria</taxon>
        <taxon>Pseudomonadati</taxon>
        <taxon>Spirochaetota</taxon>
        <taxon>Spirochaetia</taxon>
        <taxon>Spirochaetales</taxon>
        <taxon>environmental samples</taxon>
    </lineage>
</organism>
<feature type="signal peptide" evidence="1">
    <location>
        <begin position="1"/>
        <end position="23"/>
    </location>
</feature>